<reference evidence="1" key="1">
    <citation type="journal article" date="2015" name="Nature">
        <title>Complex archaea that bridge the gap between prokaryotes and eukaryotes.</title>
        <authorList>
            <person name="Spang A."/>
            <person name="Saw J.H."/>
            <person name="Jorgensen S.L."/>
            <person name="Zaremba-Niedzwiedzka K."/>
            <person name="Martijn J."/>
            <person name="Lind A.E."/>
            <person name="van Eijk R."/>
            <person name="Schleper C."/>
            <person name="Guy L."/>
            <person name="Ettema T.J."/>
        </authorList>
    </citation>
    <scope>NUCLEOTIDE SEQUENCE</scope>
</reference>
<evidence type="ECO:0008006" key="2">
    <source>
        <dbReference type="Google" id="ProtNLM"/>
    </source>
</evidence>
<name>A0A0F9T8X0_9ZZZZ</name>
<evidence type="ECO:0000313" key="1">
    <source>
        <dbReference type="EMBL" id="KKN71437.1"/>
    </source>
</evidence>
<organism evidence="1">
    <name type="scientific">marine sediment metagenome</name>
    <dbReference type="NCBI Taxonomy" id="412755"/>
    <lineage>
        <taxon>unclassified sequences</taxon>
        <taxon>metagenomes</taxon>
        <taxon>ecological metagenomes</taxon>
    </lineage>
</organism>
<accession>A0A0F9T8X0</accession>
<sequence>MEDKKEYKKQYMKRWLEAHPNYFKQWEKAHPNYFREYQIQAKIKALRHYGKGKCACVTCGESRLACLSIDHIIALGAKRQRKTGIYRWLIKNKYPEGYQTLCMNCQFIKSAFNNETRGVNKKRFPHLSRFNRINEGLC</sequence>
<proteinExistence type="predicted"/>
<protein>
    <recommendedName>
        <fullName evidence="2">HNH domain-containing protein</fullName>
    </recommendedName>
</protein>
<dbReference type="EMBL" id="LAZR01000383">
    <property type="protein sequence ID" value="KKN71437.1"/>
    <property type="molecule type" value="Genomic_DNA"/>
</dbReference>
<comment type="caution">
    <text evidence="1">The sequence shown here is derived from an EMBL/GenBank/DDBJ whole genome shotgun (WGS) entry which is preliminary data.</text>
</comment>
<dbReference type="AlphaFoldDB" id="A0A0F9T8X0"/>
<gene>
    <name evidence="1" type="ORF">LCGC14_0420160</name>
</gene>